<name>A0AAV0D4E5_9ASTE</name>
<feature type="compositionally biased region" description="Polar residues" evidence="1">
    <location>
        <begin position="468"/>
        <end position="477"/>
    </location>
</feature>
<feature type="domain" description="FCP1 homology" evidence="2">
    <location>
        <begin position="690"/>
        <end position="872"/>
    </location>
</feature>
<feature type="compositionally biased region" description="Basic residues" evidence="1">
    <location>
        <begin position="85"/>
        <end position="94"/>
    </location>
</feature>
<keyword evidence="4" id="KW-1185">Reference proteome</keyword>
<gene>
    <name evidence="3" type="ORF">CEPIT_LOCUS12167</name>
</gene>
<dbReference type="Pfam" id="PF03031">
    <property type="entry name" value="NIF"/>
    <property type="match status" value="1"/>
</dbReference>
<dbReference type="InterPro" id="IPR050365">
    <property type="entry name" value="TIM50"/>
</dbReference>
<evidence type="ECO:0000313" key="3">
    <source>
        <dbReference type="EMBL" id="CAH9092593.1"/>
    </source>
</evidence>
<feature type="compositionally biased region" description="Polar residues" evidence="1">
    <location>
        <begin position="541"/>
        <end position="554"/>
    </location>
</feature>
<organism evidence="3 4">
    <name type="scientific">Cuscuta epithymum</name>
    <dbReference type="NCBI Taxonomy" id="186058"/>
    <lineage>
        <taxon>Eukaryota</taxon>
        <taxon>Viridiplantae</taxon>
        <taxon>Streptophyta</taxon>
        <taxon>Embryophyta</taxon>
        <taxon>Tracheophyta</taxon>
        <taxon>Spermatophyta</taxon>
        <taxon>Magnoliopsida</taxon>
        <taxon>eudicotyledons</taxon>
        <taxon>Gunneridae</taxon>
        <taxon>Pentapetalae</taxon>
        <taxon>asterids</taxon>
        <taxon>lamiids</taxon>
        <taxon>Solanales</taxon>
        <taxon>Convolvulaceae</taxon>
        <taxon>Cuscuteae</taxon>
        <taxon>Cuscuta</taxon>
        <taxon>Cuscuta subgen. Cuscuta</taxon>
    </lineage>
</organism>
<feature type="region of interest" description="Disordered" evidence="1">
    <location>
        <begin position="413"/>
        <end position="443"/>
    </location>
</feature>
<dbReference type="InterPro" id="IPR036412">
    <property type="entry name" value="HAD-like_sf"/>
</dbReference>
<accession>A0AAV0D4E5</accession>
<dbReference type="AlphaFoldDB" id="A0AAV0D4E5"/>
<dbReference type="Gene3D" id="3.40.50.1000">
    <property type="entry name" value="HAD superfamily/HAD-like"/>
    <property type="match status" value="1"/>
</dbReference>
<evidence type="ECO:0000313" key="4">
    <source>
        <dbReference type="Proteomes" id="UP001152523"/>
    </source>
</evidence>
<dbReference type="PANTHER" id="PTHR12210">
    <property type="entry name" value="DULLARD PROTEIN PHOSPHATASE"/>
    <property type="match status" value="1"/>
</dbReference>
<feature type="region of interest" description="Disordered" evidence="1">
    <location>
        <begin position="125"/>
        <end position="267"/>
    </location>
</feature>
<protein>
    <recommendedName>
        <fullName evidence="2">FCP1 homology domain-containing protein</fullName>
    </recommendedName>
</protein>
<comment type="caution">
    <text evidence="3">The sequence shown here is derived from an EMBL/GenBank/DDBJ whole genome shotgun (WGS) entry which is preliminary data.</text>
</comment>
<feature type="compositionally biased region" description="Basic residues" evidence="1">
    <location>
        <begin position="531"/>
        <end position="540"/>
    </location>
</feature>
<evidence type="ECO:0000256" key="1">
    <source>
        <dbReference type="SAM" id="MobiDB-lite"/>
    </source>
</evidence>
<dbReference type="SMART" id="SM00577">
    <property type="entry name" value="CPDc"/>
    <property type="match status" value="1"/>
</dbReference>
<sequence length="911" mass="102525">MSKHNRRCSRRKAQEVILKQSTYKNDISHLETSSNQQNLSYCMDTAEDTPIQTDTAGCQKFLLEEESSANLLSPTKRPSEENMHGKKKKKKNSKKIYSETITKPEVVTPEAELIVQLSTPELQELDMNIEANSSNRKPKRNKKKKPNIPTSDPVVVDTSSAPQPLTFEVESGTKIYSPEPQKLVLSPIEDSLEQNMSRKKKGKKKRKSKNISTEAMTNSELTLPEADSSLQLPDPKLHELDIDIGANSYNRKPKNKKKKKKKKKKNKLNMLTSDGVDMDTAAQPLALEVESSVDLHSLKPQELVLNPTEDLLGEHMSGIKNRKTMEKSKNISTEAMTNPEVTLPQVDPSLQFLAPDPQKQNLNIEAIGSSRKHKKKRVNKPASDVVILDSTTSEPLPLEHQVGCTRLTKDISEQCQSGQKSSNRKRKKKTNATSNAADVHTMSGPQPLELELQEMETKLTKDTEELNESVQKCSSSNGKKKKKKKNLTCDAAVINTTTCEPQPFAKELQEMDTSLTKDIEEQNESGQKYSNGKKKRKKKNLASNVGDTESTGQVLVQPESLERVSLSPIGIDEKNENGRKRKRGEIDVELAAQMSEPENQEKEKKAKNVKGQGDEIDHAKTATQVSLSSRMEETEALCADSAMLCCADLNEKHGSHLASPEKISAAESCIDQNHLSSGLEVTMESMDVGRRLKRKLLILDLNGLLADIIMPPPKDIKPDTSFLRRAVFKRPFCDDFLKFCFERFDVAIWSSRTKRIIDRVVDYLLGDLKHKLLFCWDMSHATPTKFKTLENNDKPLVCKDLRKIWDPPYPGLPWKKGDYDESNTLLLDDSPYKALLNPAHTTIFPYSYNFRDKHRDNSLGPGGDLRLYLEKLADAEHIQKFVEQHPFGQSAISEKHPSWGFYSQVINSLSS</sequence>
<dbReference type="Proteomes" id="UP001152523">
    <property type="component" value="Unassembled WGS sequence"/>
</dbReference>
<dbReference type="PROSITE" id="PS50969">
    <property type="entry name" value="FCP1"/>
    <property type="match status" value="1"/>
</dbReference>
<dbReference type="InterPro" id="IPR004274">
    <property type="entry name" value="FCP1_dom"/>
</dbReference>
<feature type="compositionally biased region" description="Basic residues" evidence="1">
    <location>
        <begin position="136"/>
        <end position="146"/>
    </location>
</feature>
<evidence type="ECO:0000259" key="2">
    <source>
        <dbReference type="PROSITE" id="PS50969"/>
    </source>
</evidence>
<dbReference type="InterPro" id="IPR023214">
    <property type="entry name" value="HAD_sf"/>
</dbReference>
<feature type="region of interest" description="Disordered" evidence="1">
    <location>
        <begin position="69"/>
        <end position="95"/>
    </location>
</feature>
<proteinExistence type="predicted"/>
<feature type="compositionally biased region" description="Basic and acidic residues" evidence="1">
    <location>
        <begin position="599"/>
        <end position="618"/>
    </location>
</feature>
<reference evidence="3" key="1">
    <citation type="submission" date="2022-07" db="EMBL/GenBank/DDBJ databases">
        <authorList>
            <person name="Macas J."/>
            <person name="Novak P."/>
            <person name="Neumann P."/>
        </authorList>
    </citation>
    <scope>NUCLEOTIDE SEQUENCE</scope>
</reference>
<feature type="compositionally biased region" description="Polar residues" evidence="1">
    <location>
        <begin position="210"/>
        <end position="221"/>
    </location>
</feature>
<feature type="region of interest" description="Disordered" evidence="1">
    <location>
        <begin position="462"/>
        <end position="486"/>
    </location>
</feature>
<dbReference type="EMBL" id="CAMAPF010000073">
    <property type="protein sequence ID" value="CAH9092593.1"/>
    <property type="molecule type" value="Genomic_DNA"/>
</dbReference>
<feature type="compositionally biased region" description="Basic residues" evidence="1">
    <location>
        <begin position="197"/>
        <end position="209"/>
    </location>
</feature>
<feature type="region of interest" description="Disordered" evidence="1">
    <location>
        <begin position="519"/>
        <end position="559"/>
    </location>
</feature>
<feature type="region of interest" description="Disordered" evidence="1">
    <location>
        <begin position="591"/>
        <end position="618"/>
    </location>
</feature>
<feature type="compositionally biased region" description="Basic residues" evidence="1">
    <location>
        <begin position="251"/>
        <end position="267"/>
    </location>
</feature>
<dbReference type="SUPFAM" id="SSF56784">
    <property type="entry name" value="HAD-like"/>
    <property type="match status" value="1"/>
</dbReference>